<dbReference type="InterPro" id="IPR013815">
    <property type="entry name" value="ATP_grasp_subdomain_1"/>
</dbReference>
<accession>A0A412MRP0</accession>
<reference evidence="7 8" key="1">
    <citation type="submission" date="2018-08" db="EMBL/GenBank/DDBJ databases">
        <title>A genome reference for cultivated species of the human gut microbiota.</title>
        <authorList>
            <person name="Zou Y."/>
            <person name="Xue W."/>
            <person name="Luo G."/>
        </authorList>
    </citation>
    <scope>NUCLEOTIDE SEQUENCE [LARGE SCALE GENOMIC DNA]</scope>
    <source>
        <strain evidence="7 8">TM04-30</strain>
    </source>
</reference>
<dbReference type="RefSeq" id="WP_055288380.1">
    <property type="nucleotide sequence ID" value="NZ_AP019724.1"/>
</dbReference>
<dbReference type="Proteomes" id="UP000260844">
    <property type="component" value="Unassembled WGS sequence"/>
</dbReference>
<dbReference type="Pfam" id="PF13535">
    <property type="entry name" value="ATP-grasp_4"/>
    <property type="match status" value="1"/>
</dbReference>
<dbReference type="Proteomes" id="UP000320533">
    <property type="component" value="Chromosome"/>
</dbReference>
<evidence type="ECO:0000256" key="4">
    <source>
        <dbReference type="PROSITE-ProRule" id="PRU00409"/>
    </source>
</evidence>
<evidence type="ECO:0000313" key="8">
    <source>
        <dbReference type="Proteomes" id="UP000260844"/>
    </source>
</evidence>
<dbReference type="Gene3D" id="3.30.1490.20">
    <property type="entry name" value="ATP-grasp fold, A domain"/>
    <property type="match status" value="1"/>
</dbReference>
<evidence type="ECO:0000313" key="6">
    <source>
        <dbReference type="EMBL" id="BBK88042.1"/>
    </source>
</evidence>
<evidence type="ECO:0000259" key="5">
    <source>
        <dbReference type="PROSITE" id="PS50975"/>
    </source>
</evidence>
<dbReference type="PANTHER" id="PTHR43585">
    <property type="entry name" value="FUMIPYRROLE BIOSYNTHESIS PROTEIN C"/>
    <property type="match status" value="1"/>
</dbReference>
<dbReference type="InterPro" id="IPR011761">
    <property type="entry name" value="ATP-grasp"/>
</dbReference>
<proteinExistence type="predicted"/>
<dbReference type="PANTHER" id="PTHR43585:SF2">
    <property type="entry name" value="ATP-GRASP ENZYME FSQD"/>
    <property type="match status" value="1"/>
</dbReference>
<dbReference type="SUPFAM" id="SSF56059">
    <property type="entry name" value="Glutathione synthetase ATP-binding domain-like"/>
    <property type="match status" value="1"/>
</dbReference>
<dbReference type="Pfam" id="PF18603">
    <property type="entry name" value="LAL_C2"/>
    <property type="match status" value="1"/>
</dbReference>
<evidence type="ECO:0000313" key="7">
    <source>
        <dbReference type="EMBL" id="RGJ97134.1"/>
    </source>
</evidence>
<evidence type="ECO:0000313" key="9">
    <source>
        <dbReference type="Proteomes" id="UP000320533"/>
    </source>
</evidence>
<dbReference type="InterPro" id="IPR052032">
    <property type="entry name" value="ATP-dep_AA_Ligase"/>
</dbReference>
<protein>
    <submittedName>
        <fullName evidence="7">ATP-grasp domain-containing protein</fullName>
    </submittedName>
    <submittedName>
        <fullName evidence="6">Carbamoyl-phosphate-synthetase</fullName>
    </submittedName>
</protein>
<dbReference type="KEGG" id="bun:Bun01g_24120"/>
<feature type="domain" description="ATP-grasp" evidence="5">
    <location>
        <begin position="108"/>
        <end position="306"/>
    </location>
</feature>
<dbReference type="InterPro" id="IPR040570">
    <property type="entry name" value="LAL_C2"/>
</dbReference>
<keyword evidence="2 4" id="KW-0547">Nucleotide-binding</keyword>
<dbReference type="EMBL" id="AP019724">
    <property type="protein sequence ID" value="BBK88042.1"/>
    <property type="molecule type" value="Genomic_DNA"/>
</dbReference>
<dbReference type="GO" id="GO:0016874">
    <property type="term" value="F:ligase activity"/>
    <property type="evidence" value="ECO:0007669"/>
    <property type="project" value="UniProtKB-KW"/>
</dbReference>
<sequence length="414" mass="46194">MKKKAMILGAGIGQIPFINLLKERGCYVIAVSVKGNYPGFEIADKCYYVDTRDKEAILEIAREEGIDIITTDQTDVSVPAVAYVAEKMGLKGIGCVTAEKFTDKYVMRCYAENAGIPVPKFIQVNCVDNIIDKVSRMDYPLISKPVNSSGSRGVHRIDNPNELVEKVKMSLDSSVDNKVIIEEFIEGKEYLADGIALDGDYITLDFGIKEYFDLPDTYISKMCMFSSSVLAKNEAEIDVVKTNTELVNAFNLPFGITHAEYIYSEKRHKTYLVEIAARGGGVYLSSHLTPRASGVNSNVLLIDYLTENKIANFRNIKLDQKVSCWRCFALKPGFISKIQNVEEIRQIPGVTEAFLDDLTIGMKIGELKDDTCKLGPILFLGNNREECYDAIQKVKDTLCIETTDENNNISGIIW</sequence>
<dbReference type="GO" id="GO:0046872">
    <property type="term" value="F:metal ion binding"/>
    <property type="evidence" value="ECO:0007669"/>
    <property type="project" value="InterPro"/>
</dbReference>
<evidence type="ECO:0000256" key="3">
    <source>
        <dbReference type="ARBA" id="ARBA00022840"/>
    </source>
</evidence>
<gene>
    <name evidence="6" type="ORF">Bun01g_24120</name>
    <name evidence="7" type="ORF">DXD40_01655</name>
</gene>
<keyword evidence="1" id="KW-0436">Ligase</keyword>
<organism evidence="7 8">
    <name type="scientific">Bacteroides uniformis</name>
    <dbReference type="NCBI Taxonomy" id="820"/>
    <lineage>
        <taxon>Bacteria</taxon>
        <taxon>Pseudomonadati</taxon>
        <taxon>Bacteroidota</taxon>
        <taxon>Bacteroidia</taxon>
        <taxon>Bacteroidales</taxon>
        <taxon>Bacteroidaceae</taxon>
        <taxon>Bacteroides</taxon>
    </lineage>
</organism>
<reference evidence="6 9" key="2">
    <citation type="submission" date="2019-06" db="EMBL/GenBank/DDBJ databases">
        <title>Complete genome sequence of Bacteroides uniformis NBRC 113350.</title>
        <authorList>
            <person name="Miura T."/>
            <person name="Furukawa M."/>
            <person name="Shimamura M."/>
            <person name="Ohyama Y."/>
            <person name="Yamazoe A."/>
            <person name="Kawasaki H."/>
        </authorList>
    </citation>
    <scope>NUCLEOTIDE SEQUENCE [LARGE SCALE GENOMIC DNA]</scope>
    <source>
        <strain evidence="6 9">NBRC 113350</strain>
    </source>
</reference>
<dbReference type="PROSITE" id="PS50975">
    <property type="entry name" value="ATP_GRASP"/>
    <property type="match status" value="1"/>
</dbReference>
<evidence type="ECO:0000256" key="2">
    <source>
        <dbReference type="ARBA" id="ARBA00022741"/>
    </source>
</evidence>
<dbReference type="Gene3D" id="3.40.50.20">
    <property type="match status" value="1"/>
</dbReference>
<name>A0A412MRP0_BACUN</name>
<dbReference type="AlphaFoldDB" id="A0A412MRP0"/>
<dbReference type="GO" id="GO:0005524">
    <property type="term" value="F:ATP binding"/>
    <property type="evidence" value="ECO:0007669"/>
    <property type="project" value="UniProtKB-UniRule"/>
</dbReference>
<keyword evidence="3 4" id="KW-0067">ATP-binding</keyword>
<dbReference type="Gene3D" id="3.30.470.20">
    <property type="entry name" value="ATP-grasp fold, B domain"/>
    <property type="match status" value="1"/>
</dbReference>
<dbReference type="SUPFAM" id="SSF52440">
    <property type="entry name" value="PreATP-grasp domain"/>
    <property type="match status" value="1"/>
</dbReference>
<dbReference type="EMBL" id="QSPV01000001">
    <property type="protein sequence ID" value="RGJ97134.1"/>
    <property type="molecule type" value="Genomic_DNA"/>
</dbReference>
<evidence type="ECO:0000256" key="1">
    <source>
        <dbReference type="ARBA" id="ARBA00022598"/>
    </source>
</evidence>
<dbReference type="InterPro" id="IPR016185">
    <property type="entry name" value="PreATP-grasp_dom_sf"/>
</dbReference>